<organism evidence="2 3">
    <name type="scientific">Glycomyces paridis</name>
    <dbReference type="NCBI Taxonomy" id="2126555"/>
    <lineage>
        <taxon>Bacteria</taxon>
        <taxon>Bacillati</taxon>
        <taxon>Actinomycetota</taxon>
        <taxon>Actinomycetes</taxon>
        <taxon>Glycomycetales</taxon>
        <taxon>Glycomycetaceae</taxon>
        <taxon>Glycomyces</taxon>
    </lineage>
</organism>
<dbReference type="Proteomes" id="UP000305792">
    <property type="component" value="Unassembled WGS sequence"/>
</dbReference>
<comment type="caution">
    <text evidence="2">The sequence shown here is derived from an EMBL/GenBank/DDBJ whole genome shotgun (WGS) entry which is preliminary data.</text>
</comment>
<keyword evidence="3" id="KW-1185">Reference proteome</keyword>
<gene>
    <name evidence="2" type="ORF">E9998_10590</name>
</gene>
<feature type="compositionally biased region" description="Basic residues" evidence="1">
    <location>
        <begin position="36"/>
        <end position="46"/>
    </location>
</feature>
<feature type="compositionally biased region" description="Low complexity" evidence="1">
    <location>
        <begin position="18"/>
        <end position="29"/>
    </location>
</feature>
<evidence type="ECO:0000313" key="2">
    <source>
        <dbReference type="EMBL" id="THV28569.1"/>
    </source>
</evidence>
<sequence length="283" mass="30345">MCEPVSPRSTTSRRRSAARAATVPPAGTADLQRRANVFKRRKSKKQRPAEGAVLDSLAESGETVEHEATSGPYDVADAPDDDEVRRIDLGAIRLPVPKGVGFQAQTDAKGNISQVLLTTGASALQLLVRAAPRSEGIWEEFRGELAAQVTGQGGQVEEVQGRWGTELIAKVAAKKGTNSVRFCGVDGPRWFVQATFQGQRALDEAAAPELDEALRNLVIDRGATAMPVREPLPLKLPPKMAEEAAARIAQRKAEGGDGNRAIIAAGDTPKPQVRRKPSPRPKR</sequence>
<proteinExistence type="predicted"/>
<evidence type="ECO:0000313" key="3">
    <source>
        <dbReference type="Proteomes" id="UP000305792"/>
    </source>
</evidence>
<feature type="region of interest" description="Disordered" evidence="1">
    <location>
        <begin position="1"/>
        <end position="79"/>
    </location>
</feature>
<accession>A0A4S8PJF9</accession>
<dbReference type="Pfam" id="PF12502">
    <property type="entry name" value="DUF3710"/>
    <property type="match status" value="1"/>
</dbReference>
<name>A0A4S8PJF9_9ACTN</name>
<protein>
    <submittedName>
        <fullName evidence="2">DUF3710 domain-containing protein</fullName>
    </submittedName>
</protein>
<dbReference type="AlphaFoldDB" id="A0A4S8PJF9"/>
<feature type="compositionally biased region" description="Low complexity" evidence="1">
    <location>
        <begin position="1"/>
        <end position="10"/>
    </location>
</feature>
<feature type="region of interest" description="Disordered" evidence="1">
    <location>
        <begin position="249"/>
        <end position="283"/>
    </location>
</feature>
<evidence type="ECO:0000256" key="1">
    <source>
        <dbReference type="SAM" id="MobiDB-lite"/>
    </source>
</evidence>
<reference evidence="2 3" key="1">
    <citation type="journal article" date="2018" name="Int. J. Syst. Evol. Microbiol.">
        <title>Glycomyces paridis sp. nov., isolated from the medicinal plant Paris polyphylla.</title>
        <authorList>
            <person name="Fang X.M."/>
            <person name="Bai J.L."/>
            <person name="Su J."/>
            <person name="Zhao L.L."/>
            <person name="Liu H.Y."/>
            <person name="Ma B.P."/>
            <person name="Zhang Y.Q."/>
            <person name="Yu L.Y."/>
        </authorList>
    </citation>
    <scope>NUCLEOTIDE SEQUENCE [LARGE SCALE GENOMIC DNA]</scope>
    <source>
        <strain evidence="2 3">CPCC 204357</strain>
    </source>
</reference>
<dbReference type="InterPro" id="IPR022183">
    <property type="entry name" value="DUF3710"/>
</dbReference>
<dbReference type="EMBL" id="STGX01000007">
    <property type="protein sequence ID" value="THV28569.1"/>
    <property type="molecule type" value="Genomic_DNA"/>
</dbReference>
<feature type="compositionally biased region" description="Basic residues" evidence="1">
    <location>
        <begin position="272"/>
        <end position="283"/>
    </location>
</feature>